<evidence type="ECO:0000256" key="3">
    <source>
        <dbReference type="ARBA" id="ARBA00022692"/>
    </source>
</evidence>
<evidence type="ECO:0000259" key="6">
    <source>
        <dbReference type="PROSITE" id="PS50893"/>
    </source>
</evidence>
<evidence type="ECO:0000256" key="2">
    <source>
        <dbReference type="ARBA" id="ARBA00022448"/>
    </source>
</evidence>
<keyword evidence="3" id="KW-0812">Transmembrane</keyword>
<dbReference type="InterPro" id="IPR027417">
    <property type="entry name" value="P-loop_NTPase"/>
</dbReference>
<evidence type="ECO:0000313" key="7">
    <source>
        <dbReference type="EMBL" id="CAE0447176.1"/>
    </source>
</evidence>
<dbReference type="GO" id="GO:0005324">
    <property type="term" value="F:long-chain fatty acid transmembrane transporter activity"/>
    <property type="evidence" value="ECO:0007669"/>
    <property type="project" value="TreeGrafter"/>
</dbReference>
<dbReference type="Gene3D" id="3.40.50.300">
    <property type="entry name" value="P-loop containing nucleotide triphosphate hydrolases"/>
    <property type="match status" value="1"/>
</dbReference>
<dbReference type="InterPro" id="IPR003439">
    <property type="entry name" value="ABC_transporter-like_ATP-bd"/>
</dbReference>
<dbReference type="GO" id="GO:0042760">
    <property type="term" value="P:very long-chain fatty acid catabolic process"/>
    <property type="evidence" value="ECO:0007669"/>
    <property type="project" value="TreeGrafter"/>
</dbReference>
<evidence type="ECO:0000256" key="1">
    <source>
        <dbReference type="ARBA" id="ARBA00008575"/>
    </source>
</evidence>
<evidence type="ECO:0000256" key="4">
    <source>
        <dbReference type="ARBA" id="ARBA00022989"/>
    </source>
</evidence>
<dbReference type="PROSITE" id="PS50893">
    <property type="entry name" value="ABC_TRANSPORTER_2"/>
    <property type="match status" value="1"/>
</dbReference>
<dbReference type="GO" id="GO:0015910">
    <property type="term" value="P:long-chain fatty acid import into peroxisome"/>
    <property type="evidence" value="ECO:0007669"/>
    <property type="project" value="TreeGrafter"/>
</dbReference>
<dbReference type="PANTHER" id="PTHR11384">
    <property type="entry name" value="ATP-BINDING CASSETTE, SUB-FAMILY D MEMBER"/>
    <property type="match status" value="1"/>
</dbReference>
<keyword evidence="2" id="KW-0813">Transport</keyword>
<reference evidence="7" key="1">
    <citation type="submission" date="2021-01" db="EMBL/GenBank/DDBJ databases">
        <authorList>
            <person name="Corre E."/>
            <person name="Pelletier E."/>
            <person name="Niang G."/>
            <person name="Scheremetjew M."/>
            <person name="Finn R."/>
            <person name="Kale V."/>
            <person name="Holt S."/>
            <person name="Cochrane G."/>
            <person name="Meng A."/>
            <person name="Brown T."/>
            <person name="Cohen L."/>
        </authorList>
    </citation>
    <scope>NUCLEOTIDE SEQUENCE</scope>
    <source>
        <strain evidence="7">GSBS06</strain>
    </source>
</reference>
<dbReference type="AlphaFoldDB" id="A0A7S3V235"/>
<dbReference type="CDD" id="cd03223">
    <property type="entry name" value="ABCD_peroxisomal_ALDP"/>
    <property type="match status" value="1"/>
</dbReference>
<dbReference type="GO" id="GO:0007031">
    <property type="term" value="P:peroxisome organization"/>
    <property type="evidence" value="ECO:0007669"/>
    <property type="project" value="TreeGrafter"/>
</dbReference>
<dbReference type="InterPro" id="IPR017871">
    <property type="entry name" value="ABC_transporter-like_CS"/>
</dbReference>
<gene>
    <name evidence="7" type="ORF">ASTO00021_LOCUS17156</name>
</gene>
<accession>A0A7S3V235</accession>
<dbReference type="InterPro" id="IPR050835">
    <property type="entry name" value="ABC_transporter_sub-D"/>
</dbReference>
<sequence length="384" mass="43142">MKKLRTNWEFGLFNQAIVREAPMLVQWILRNEYSKRAFATNESVQADGGQLLNYNQLFLFNATNYTFEAIGTLLASGEQIANISGLIARVAEFDEALLECDRVESTTNEKKQVLTSDTISVEHLDIVSPNGDVLAKDINFCVTPETPLMVTGPNASGKTALFRLLGGLWPVNSNARICLPMVDEKPDVFLVPQKVYMVPGNLADQITYPTRLGGLSEENKCELLDLLKLVGVPYLAERENGWLATMKWEDVLSLGEQQRIGMARLFYHKPKFGVLDECTCAVSVDVEYNLYRRAVELGISCVTISQRLALHEFHSQELRLGENSELSWGLYEIENNQNEALAVDPGSSQNFSKQTSDNRFEAQLDWYKWSGGKTLPTSHMNIML</sequence>
<proteinExistence type="inferred from homology"/>
<dbReference type="PANTHER" id="PTHR11384:SF56">
    <property type="entry name" value="ABC TRANSPORTER D FAMILY MEMBER 1"/>
    <property type="match status" value="1"/>
</dbReference>
<dbReference type="GO" id="GO:0042626">
    <property type="term" value="F:ATPase-coupled transmembrane transporter activity"/>
    <property type="evidence" value="ECO:0007669"/>
    <property type="project" value="TreeGrafter"/>
</dbReference>
<dbReference type="GO" id="GO:0005778">
    <property type="term" value="C:peroxisomal membrane"/>
    <property type="evidence" value="ECO:0007669"/>
    <property type="project" value="TreeGrafter"/>
</dbReference>
<dbReference type="EMBL" id="HBIN01022324">
    <property type="protein sequence ID" value="CAE0447176.1"/>
    <property type="molecule type" value="Transcribed_RNA"/>
</dbReference>
<comment type="similarity">
    <text evidence="1">Belongs to the ABC transporter superfamily. ABCD family. Peroxisomal fatty acyl CoA transporter (TC 3.A.1.203) subfamily.</text>
</comment>
<organism evidence="7">
    <name type="scientific">Aplanochytrium stocchinoi</name>
    <dbReference type="NCBI Taxonomy" id="215587"/>
    <lineage>
        <taxon>Eukaryota</taxon>
        <taxon>Sar</taxon>
        <taxon>Stramenopiles</taxon>
        <taxon>Bigyra</taxon>
        <taxon>Labyrinthulomycetes</taxon>
        <taxon>Thraustochytrida</taxon>
        <taxon>Thraustochytriidae</taxon>
        <taxon>Aplanochytrium</taxon>
    </lineage>
</organism>
<feature type="domain" description="ABC transporter" evidence="6">
    <location>
        <begin position="119"/>
        <end position="347"/>
    </location>
</feature>
<dbReference type="SUPFAM" id="SSF52540">
    <property type="entry name" value="P-loop containing nucleoside triphosphate hydrolases"/>
    <property type="match status" value="1"/>
</dbReference>
<evidence type="ECO:0000256" key="5">
    <source>
        <dbReference type="ARBA" id="ARBA00023136"/>
    </source>
</evidence>
<protein>
    <recommendedName>
        <fullName evidence="6">ABC transporter domain-containing protein</fullName>
    </recommendedName>
</protein>
<dbReference type="GO" id="GO:0006635">
    <property type="term" value="P:fatty acid beta-oxidation"/>
    <property type="evidence" value="ECO:0007669"/>
    <property type="project" value="TreeGrafter"/>
</dbReference>
<dbReference type="Pfam" id="PF00005">
    <property type="entry name" value="ABC_tran"/>
    <property type="match status" value="1"/>
</dbReference>
<dbReference type="PROSITE" id="PS00211">
    <property type="entry name" value="ABC_TRANSPORTER_1"/>
    <property type="match status" value="1"/>
</dbReference>
<dbReference type="GO" id="GO:0016887">
    <property type="term" value="F:ATP hydrolysis activity"/>
    <property type="evidence" value="ECO:0007669"/>
    <property type="project" value="InterPro"/>
</dbReference>
<name>A0A7S3V235_9STRA</name>
<keyword evidence="5" id="KW-0472">Membrane</keyword>
<dbReference type="GO" id="GO:0005524">
    <property type="term" value="F:ATP binding"/>
    <property type="evidence" value="ECO:0007669"/>
    <property type="project" value="InterPro"/>
</dbReference>
<keyword evidence="4" id="KW-1133">Transmembrane helix</keyword>